<evidence type="ECO:0000313" key="3">
    <source>
        <dbReference type="EMBL" id="NXX04493.1"/>
    </source>
</evidence>
<dbReference type="SUPFAM" id="SSF69786">
    <property type="entry name" value="YggU-like"/>
    <property type="match status" value="1"/>
</dbReference>
<keyword evidence="4" id="KW-1185">Reference proteome</keyword>
<sequence>QRAAATGAAPQSREEPPEPRGCWCPEAERPERREGAGRAGVAGAAHGAMLALAGFRRPLAAAARGGGGAMPRKVRGGVTGLDPGGRPEPALTAAVPLFQGKEAAKGPAGPGAAAGPVSAGEGCVRVAVRAKPGARRSAVTDVTAEAVGVAIAAPPSEGEANAELCRYLSKVLEVKKSEVILEKGGKSREKVVKILVSMTPDEILEKLKKEASS</sequence>
<dbReference type="EMBL" id="WAAC01014873">
    <property type="protein sequence ID" value="NXX04493.1"/>
    <property type="molecule type" value="Genomic_DNA"/>
</dbReference>
<dbReference type="InterPro" id="IPR003746">
    <property type="entry name" value="DUF167"/>
</dbReference>
<dbReference type="NCBIfam" id="TIGR00251">
    <property type="entry name" value="DUF167 family protein"/>
    <property type="match status" value="1"/>
</dbReference>
<evidence type="ECO:0000256" key="1">
    <source>
        <dbReference type="ARBA" id="ARBA00010364"/>
    </source>
</evidence>
<evidence type="ECO:0000256" key="2">
    <source>
        <dbReference type="SAM" id="MobiDB-lite"/>
    </source>
</evidence>
<feature type="region of interest" description="Disordered" evidence="2">
    <location>
        <begin position="1"/>
        <end position="43"/>
    </location>
</feature>
<feature type="region of interest" description="Disordered" evidence="2">
    <location>
        <begin position="62"/>
        <end position="91"/>
    </location>
</feature>
<evidence type="ECO:0000313" key="4">
    <source>
        <dbReference type="Proteomes" id="UP000620207"/>
    </source>
</evidence>
<dbReference type="PANTHER" id="PTHR13420:SF7">
    <property type="entry name" value="UPF0235 PROTEIN C15ORF40"/>
    <property type="match status" value="1"/>
</dbReference>
<dbReference type="GO" id="GO:0005737">
    <property type="term" value="C:cytoplasm"/>
    <property type="evidence" value="ECO:0007669"/>
    <property type="project" value="TreeGrafter"/>
</dbReference>
<dbReference type="Proteomes" id="UP000620207">
    <property type="component" value="Unassembled WGS sequence"/>
</dbReference>
<dbReference type="HAMAP" id="MF_00634">
    <property type="entry name" value="UPF0235"/>
    <property type="match status" value="1"/>
</dbReference>
<reference evidence="3" key="1">
    <citation type="submission" date="2020-02" db="EMBL/GenBank/DDBJ databases">
        <title>Bird 10,000 Genomes (B10K) Project - Family phase.</title>
        <authorList>
            <person name="Zhang G."/>
        </authorList>
    </citation>
    <scope>NUCLEOTIDE SEQUENCE</scope>
    <source>
        <strain evidence="3">B10K-DU-002-28</strain>
        <tissue evidence="3">Muscle</tissue>
    </source>
</reference>
<comment type="caution">
    <text evidence="3">The sequence shown here is derived from an EMBL/GenBank/DDBJ whole genome shotgun (WGS) entry which is preliminary data.</text>
</comment>
<protein>
    <submittedName>
        <fullName evidence="3">CO040 protein</fullName>
    </submittedName>
</protein>
<dbReference type="InterPro" id="IPR036591">
    <property type="entry name" value="YggU-like_sf"/>
</dbReference>
<feature type="non-terminal residue" evidence="3">
    <location>
        <position position="1"/>
    </location>
</feature>
<organism evidence="3 4">
    <name type="scientific">Larus smithsonianus</name>
    <name type="common">American herring gull</name>
    <dbReference type="NCBI Taxonomy" id="243888"/>
    <lineage>
        <taxon>Eukaryota</taxon>
        <taxon>Metazoa</taxon>
        <taxon>Chordata</taxon>
        <taxon>Craniata</taxon>
        <taxon>Vertebrata</taxon>
        <taxon>Euteleostomi</taxon>
        <taxon>Archelosauria</taxon>
        <taxon>Archosauria</taxon>
        <taxon>Dinosauria</taxon>
        <taxon>Saurischia</taxon>
        <taxon>Theropoda</taxon>
        <taxon>Coelurosauria</taxon>
        <taxon>Aves</taxon>
        <taxon>Neognathae</taxon>
        <taxon>Neoaves</taxon>
        <taxon>Charadriiformes</taxon>
        <taxon>Laridae</taxon>
        <taxon>Larus</taxon>
    </lineage>
</organism>
<dbReference type="PANTHER" id="PTHR13420">
    <property type="entry name" value="UPF0235 PROTEIN C15ORF40"/>
    <property type="match status" value="1"/>
</dbReference>
<dbReference type="Gene3D" id="3.30.1200.10">
    <property type="entry name" value="YggU-like"/>
    <property type="match status" value="1"/>
</dbReference>
<name>A0A852GVC8_9CHAR</name>
<accession>A0A852GVC8</accession>
<proteinExistence type="inferred from homology"/>
<dbReference type="Pfam" id="PF02594">
    <property type="entry name" value="DUF167"/>
    <property type="match status" value="1"/>
</dbReference>
<feature type="non-terminal residue" evidence="3">
    <location>
        <position position="213"/>
    </location>
</feature>
<comment type="similarity">
    <text evidence="1">Belongs to the UPF0235 family.</text>
</comment>
<feature type="compositionally biased region" description="Basic and acidic residues" evidence="2">
    <location>
        <begin position="26"/>
        <end position="36"/>
    </location>
</feature>
<dbReference type="AlphaFoldDB" id="A0A852GVC8"/>
<gene>
    <name evidence="3" type="primary">Co040</name>
    <name evidence="3" type="ORF">LARSMI_R03217</name>
</gene>
<dbReference type="SMART" id="SM01152">
    <property type="entry name" value="DUF167"/>
    <property type="match status" value="1"/>
</dbReference>